<dbReference type="InterPro" id="IPR003761">
    <property type="entry name" value="Exonuc_VII_S"/>
</dbReference>
<dbReference type="GO" id="GO:0009318">
    <property type="term" value="C:exodeoxyribonuclease VII complex"/>
    <property type="evidence" value="ECO:0007669"/>
    <property type="project" value="UniProtKB-UniRule"/>
</dbReference>
<keyword evidence="8" id="KW-1185">Reference proteome</keyword>
<dbReference type="KEGG" id="cari:FNU76_16655"/>
<accession>A0A516SI57</accession>
<evidence type="ECO:0000313" key="8">
    <source>
        <dbReference type="Proteomes" id="UP000317550"/>
    </source>
</evidence>
<dbReference type="PANTHER" id="PTHR34137">
    <property type="entry name" value="EXODEOXYRIBONUCLEASE 7 SMALL SUBUNIT"/>
    <property type="match status" value="1"/>
</dbReference>
<evidence type="ECO:0000256" key="6">
    <source>
        <dbReference type="HAMAP-Rule" id="MF_00337"/>
    </source>
</evidence>
<dbReference type="NCBIfam" id="TIGR01280">
    <property type="entry name" value="xseB"/>
    <property type="match status" value="1"/>
</dbReference>
<evidence type="ECO:0000256" key="3">
    <source>
        <dbReference type="ARBA" id="ARBA00022722"/>
    </source>
</evidence>
<comment type="subcellular location">
    <subcellularLocation>
        <location evidence="6">Cytoplasm</location>
    </subcellularLocation>
</comment>
<dbReference type="Pfam" id="PF02609">
    <property type="entry name" value="Exonuc_VII_S"/>
    <property type="match status" value="1"/>
</dbReference>
<keyword evidence="5 6" id="KW-0269">Exonuclease</keyword>
<comment type="similarity">
    <text evidence="1 6">Belongs to the XseB family.</text>
</comment>
<name>A0A516SI57_9NEIS</name>
<comment type="subunit">
    <text evidence="6">Heterooligomer composed of large and small subunits.</text>
</comment>
<protein>
    <recommendedName>
        <fullName evidence="6">Exodeoxyribonuclease 7 small subunit</fullName>
        <ecNumber evidence="6">3.1.11.6</ecNumber>
    </recommendedName>
    <alternativeName>
        <fullName evidence="6">Exodeoxyribonuclease VII small subunit</fullName>
        <shortName evidence="6">Exonuclease VII small subunit</shortName>
    </alternativeName>
</protein>
<sequence>MAKTTKPASFETAMTELEALIAEMEGGDAALEATLLAYKRGSELIRFCQEQLASAEQQIKILDGDSLKPFEAEEAE</sequence>
<dbReference type="InterPro" id="IPR037004">
    <property type="entry name" value="Exonuc_VII_ssu_sf"/>
</dbReference>
<evidence type="ECO:0000256" key="2">
    <source>
        <dbReference type="ARBA" id="ARBA00022490"/>
    </source>
</evidence>
<reference evidence="8" key="1">
    <citation type="submission" date="2019-07" db="EMBL/GenBank/DDBJ databases">
        <title>Chitinimonas sp. nov., isolated from Ny-Alesund, arctica soil.</title>
        <authorList>
            <person name="Xu Q."/>
            <person name="Peng F."/>
        </authorList>
    </citation>
    <scope>NUCLEOTIDE SEQUENCE [LARGE SCALE GENOMIC DNA]</scope>
    <source>
        <strain evidence="8">R3-44</strain>
    </source>
</reference>
<evidence type="ECO:0000256" key="1">
    <source>
        <dbReference type="ARBA" id="ARBA00009998"/>
    </source>
</evidence>
<evidence type="ECO:0000313" key="7">
    <source>
        <dbReference type="EMBL" id="QDQ27844.1"/>
    </source>
</evidence>
<dbReference type="EC" id="3.1.11.6" evidence="6"/>
<keyword evidence="2 6" id="KW-0963">Cytoplasm</keyword>
<evidence type="ECO:0000256" key="4">
    <source>
        <dbReference type="ARBA" id="ARBA00022801"/>
    </source>
</evidence>
<dbReference type="HAMAP" id="MF_00337">
    <property type="entry name" value="Exonuc_7_S"/>
    <property type="match status" value="1"/>
</dbReference>
<dbReference type="AlphaFoldDB" id="A0A516SI57"/>
<comment type="catalytic activity">
    <reaction evidence="6">
        <text>Exonucleolytic cleavage in either 5'- to 3'- or 3'- to 5'-direction to yield nucleoside 5'-phosphates.</text>
        <dbReference type="EC" id="3.1.11.6"/>
    </reaction>
</comment>
<keyword evidence="3 6" id="KW-0540">Nuclease</keyword>
<dbReference type="PANTHER" id="PTHR34137:SF1">
    <property type="entry name" value="EXODEOXYRIBONUCLEASE 7 SMALL SUBUNIT"/>
    <property type="match status" value="1"/>
</dbReference>
<dbReference type="RefSeq" id="WP_144279232.1">
    <property type="nucleotide sequence ID" value="NZ_CP041730.1"/>
</dbReference>
<dbReference type="GO" id="GO:0005829">
    <property type="term" value="C:cytosol"/>
    <property type="evidence" value="ECO:0007669"/>
    <property type="project" value="TreeGrafter"/>
</dbReference>
<keyword evidence="4 6" id="KW-0378">Hydrolase</keyword>
<gene>
    <name evidence="6" type="primary">xseB</name>
    <name evidence="7" type="ORF">FNU76_16655</name>
</gene>
<comment type="function">
    <text evidence="6">Bidirectionally degrades single-stranded DNA into large acid-insoluble oligonucleotides, which are then degraded further into small acid-soluble oligonucleotides.</text>
</comment>
<dbReference type="OrthoDB" id="5244334at2"/>
<dbReference type="NCBIfam" id="NF002141">
    <property type="entry name" value="PRK00977.1-5"/>
    <property type="match status" value="1"/>
</dbReference>
<dbReference type="EMBL" id="CP041730">
    <property type="protein sequence ID" value="QDQ27844.1"/>
    <property type="molecule type" value="Genomic_DNA"/>
</dbReference>
<dbReference type="Proteomes" id="UP000317550">
    <property type="component" value="Chromosome"/>
</dbReference>
<dbReference type="GO" id="GO:0008855">
    <property type="term" value="F:exodeoxyribonuclease VII activity"/>
    <property type="evidence" value="ECO:0007669"/>
    <property type="project" value="UniProtKB-UniRule"/>
</dbReference>
<evidence type="ECO:0000256" key="5">
    <source>
        <dbReference type="ARBA" id="ARBA00022839"/>
    </source>
</evidence>
<dbReference type="Gene3D" id="1.10.287.1040">
    <property type="entry name" value="Exonuclease VII, small subunit"/>
    <property type="match status" value="1"/>
</dbReference>
<organism evidence="7 8">
    <name type="scientific">Chitinimonas arctica</name>
    <dbReference type="NCBI Taxonomy" id="2594795"/>
    <lineage>
        <taxon>Bacteria</taxon>
        <taxon>Pseudomonadati</taxon>
        <taxon>Pseudomonadota</taxon>
        <taxon>Betaproteobacteria</taxon>
        <taxon>Neisseriales</taxon>
        <taxon>Chitinibacteraceae</taxon>
        <taxon>Chitinimonas</taxon>
    </lineage>
</organism>
<dbReference type="GO" id="GO:0006308">
    <property type="term" value="P:DNA catabolic process"/>
    <property type="evidence" value="ECO:0007669"/>
    <property type="project" value="UniProtKB-UniRule"/>
</dbReference>
<proteinExistence type="inferred from homology"/>
<dbReference type="SUPFAM" id="SSF116842">
    <property type="entry name" value="XseB-like"/>
    <property type="match status" value="1"/>
</dbReference>
<dbReference type="PIRSF" id="PIRSF006488">
    <property type="entry name" value="Exonuc_VII_S"/>
    <property type="match status" value="1"/>
</dbReference>